<feature type="domain" description="Tyrosine-protein phosphatase" evidence="1">
    <location>
        <begin position="92"/>
        <end position="344"/>
    </location>
</feature>
<dbReference type="InterPro" id="IPR000242">
    <property type="entry name" value="PTP_cat"/>
</dbReference>
<dbReference type="Pfam" id="PF00102">
    <property type="entry name" value="Y_phosphatase"/>
    <property type="match status" value="1"/>
</dbReference>
<dbReference type="SUPFAM" id="SSF52799">
    <property type="entry name" value="(Phosphotyrosine protein) phosphatases II"/>
    <property type="match status" value="1"/>
</dbReference>
<dbReference type="PROSITE" id="PS00383">
    <property type="entry name" value="TYR_PHOSPHATASE_1"/>
    <property type="match status" value="1"/>
</dbReference>
<dbReference type="InterPro" id="IPR029021">
    <property type="entry name" value="Prot-tyrosine_phosphatase-like"/>
</dbReference>
<dbReference type="PANTHER" id="PTHR19134">
    <property type="entry name" value="RECEPTOR-TYPE TYROSINE-PROTEIN PHOSPHATASE"/>
    <property type="match status" value="1"/>
</dbReference>
<gene>
    <name evidence="3" type="ORF">H310_01306</name>
</gene>
<dbReference type="InterPro" id="IPR003595">
    <property type="entry name" value="Tyr_Pase_cat"/>
</dbReference>
<dbReference type="AlphaFoldDB" id="A0A024UT05"/>
<dbReference type="InterPro" id="IPR050348">
    <property type="entry name" value="Protein-Tyr_Phosphatase"/>
</dbReference>
<dbReference type="GeneID" id="20078356"/>
<dbReference type="Gene3D" id="3.90.190.10">
    <property type="entry name" value="Protein tyrosine phosphatase superfamily"/>
    <property type="match status" value="1"/>
</dbReference>
<dbReference type="OrthoDB" id="10253954at2759"/>
<sequence length="349" mass="39589">MWKTILGSGKSGPVASSLEQEMQNDMQTWWQPLDALAEHPTIRHHPAVQAFLRQCAHTEADKDGREYFGIRESVEGAPWFEAALTEQTAATKKKNRYRDVLPFEKTRVRLRTPQSSNPAGDYINANYILNDQYIACCAPPPSAIEDFWSMVWHDNVHVILMLTNFIEREMLKADMYWVPKGRVVDVGVFTIELKDEEVSSRGYTLRTIELRQPSTNESRLVYHVQLTSWPDHGVLQDFAVIKPLLCLVHGLNARNERTRSEAIAPPSRPIVVHCSAGIGRSGTFIAIDIILQQLRALPLATATEEQVQAALNVRAIVHRIRCQRPGMVQTTDQYQMIYQYIRAVLAGQS</sequence>
<feature type="domain" description="Tyrosine specific protein phosphatases" evidence="2">
    <location>
        <begin position="242"/>
        <end position="335"/>
    </location>
</feature>
<dbReference type="STRING" id="157072.A0A024UT05"/>
<dbReference type="GO" id="GO:0004725">
    <property type="term" value="F:protein tyrosine phosphatase activity"/>
    <property type="evidence" value="ECO:0007669"/>
    <property type="project" value="InterPro"/>
</dbReference>
<dbReference type="PROSITE" id="PS50055">
    <property type="entry name" value="TYR_PHOSPHATASE_PTP"/>
    <property type="match status" value="1"/>
</dbReference>
<evidence type="ECO:0000313" key="3">
    <source>
        <dbReference type="EMBL" id="ETW08793.1"/>
    </source>
</evidence>
<evidence type="ECO:0000259" key="1">
    <source>
        <dbReference type="PROSITE" id="PS50055"/>
    </source>
</evidence>
<evidence type="ECO:0000259" key="2">
    <source>
        <dbReference type="PROSITE" id="PS50056"/>
    </source>
</evidence>
<reference evidence="3" key="1">
    <citation type="submission" date="2013-12" db="EMBL/GenBank/DDBJ databases">
        <title>The Genome Sequence of Aphanomyces invadans NJM9701.</title>
        <authorList>
            <consortium name="The Broad Institute Genomics Platform"/>
            <person name="Russ C."/>
            <person name="Tyler B."/>
            <person name="van West P."/>
            <person name="Dieguez-Uribeondo J."/>
            <person name="Young S.K."/>
            <person name="Zeng Q."/>
            <person name="Gargeya S."/>
            <person name="Fitzgerald M."/>
            <person name="Abouelleil A."/>
            <person name="Alvarado L."/>
            <person name="Chapman S.B."/>
            <person name="Gainer-Dewar J."/>
            <person name="Goldberg J."/>
            <person name="Griggs A."/>
            <person name="Gujja S."/>
            <person name="Hansen M."/>
            <person name="Howarth C."/>
            <person name="Imamovic A."/>
            <person name="Ireland A."/>
            <person name="Larimer J."/>
            <person name="McCowan C."/>
            <person name="Murphy C."/>
            <person name="Pearson M."/>
            <person name="Poon T.W."/>
            <person name="Priest M."/>
            <person name="Roberts A."/>
            <person name="Saif S."/>
            <person name="Shea T."/>
            <person name="Sykes S."/>
            <person name="Wortman J."/>
            <person name="Nusbaum C."/>
            <person name="Birren B."/>
        </authorList>
    </citation>
    <scope>NUCLEOTIDE SEQUENCE [LARGE SCALE GENOMIC DNA]</scope>
    <source>
        <strain evidence="3">NJM9701</strain>
    </source>
</reference>
<protein>
    <submittedName>
        <fullName evidence="3">Uncharacterized protein</fullName>
    </submittedName>
</protein>
<dbReference type="eggNOG" id="KOG0791">
    <property type="taxonomic scope" value="Eukaryota"/>
</dbReference>
<name>A0A024UT05_9STRA</name>
<dbReference type="RefSeq" id="XP_008862598.1">
    <property type="nucleotide sequence ID" value="XM_008864376.1"/>
</dbReference>
<dbReference type="SMART" id="SM00404">
    <property type="entry name" value="PTPc_motif"/>
    <property type="match status" value="1"/>
</dbReference>
<dbReference type="PANTHER" id="PTHR19134:SF449">
    <property type="entry name" value="TYROSINE-PROTEIN PHOSPHATASE 1"/>
    <property type="match status" value="1"/>
</dbReference>
<dbReference type="InterPro" id="IPR016130">
    <property type="entry name" value="Tyr_Pase_AS"/>
</dbReference>
<dbReference type="SMART" id="SM00194">
    <property type="entry name" value="PTPc"/>
    <property type="match status" value="1"/>
</dbReference>
<dbReference type="PRINTS" id="PR00700">
    <property type="entry name" value="PRTYPHPHTASE"/>
</dbReference>
<dbReference type="PROSITE" id="PS50056">
    <property type="entry name" value="TYR_PHOSPHATASE_2"/>
    <property type="match status" value="1"/>
</dbReference>
<dbReference type="InterPro" id="IPR000387">
    <property type="entry name" value="Tyr_Pase_dom"/>
</dbReference>
<accession>A0A024UT05</accession>
<dbReference type="CDD" id="cd00047">
    <property type="entry name" value="PTPc"/>
    <property type="match status" value="1"/>
</dbReference>
<dbReference type="EMBL" id="KI913953">
    <property type="protein sequence ID" value="ETW08793.1"/>
    <property type="molecule type" value="Genomic_DNA"/>
</dbReference>
<organism evidence="3">
    <name type="scientific">Aphanomyces invadans</name>
    <dbReference type="NCBI Taxonomy" id="157072"/>
    <lineage>
        <taxon>Eukaryota</taxon>
        <taxon>Sar</taxon>
        <taxon>Stramenopiles</taxon>
        <taxon>Oomycota</taxon>
        <taxon>Saprolegniomycetes</taxon>
        <taxon>Saprolegniales</taxon>
        <taxon>Verrucalvaceae</taxon>
        <taxon>Aphanomyces</taxon>
    </lineage>
</organism>
<proteinExistence type="predicted"/>
<dbReference type="VEuPathDB" id="FungiDB:H310_01306"/>